<feature type="active site" description="Acyl-thioester intermediate" evidence="6 8">
    <location>
        <position position="194"/>
    </location>
</feature>
<feature type="site" description="Lowers pKa of active site Cys" evidence="6 10">
    <location>
        <position position="160"/>
    </location>
</feature>
<dbReference type="AlphaFoldDB" id="A0A2R4BIF5"/>
<dbReference type="GO" id="GO:0009249">
    <property type="term" value="P:protein lipoylation"/>
    <property type="evidence" value="ECO:0007669"/>
    <property type="project" value="InterPro"/>
</dbReference>
<dbReference type="Proteomes" id="UP000241885">
    <property type="component" value="Chromosome"/>
</dbReference>
<evidence type="ECO:0000313" key="13">
    <source>
        <dbReference type="Proteomes" id="UP000241885"/>
    </source>
</evidence>
<dbReference type="Pfam" id="PF21948">
    <property type="entry name" value="LplA-B_cat"/>
    <property type="match status" value="1"/>
</dbReference>
<dbReference type="NCBIfam" id="NF010922">
    <property type="entry name" value="PRK14342.1"/>
    <property type="match status" value="1"/>
</dbReference>
<dbReference type="PROSITE" id="PS51733">
    <property type="entry name" value="BPL_LPL_CATALYTIC"/>
    <property type="match status" value="1"/>
</dbReference>
<comment type="function">
    <text evidence="5 6 7">Catalyzes the transfer of endogenously produced octanoic acid from octanoyl-acyl-carrier-protein onto the lipoyl domains of lipoate-dependent enzymes. Lipoyl-ACP can also act as a substrate although octanoyl-ACP is likely to be the physiological substrate.</text>
</comment>
<name>A0A2R4BIF5_THAAR</name>
<keyword evidence="4 6" id="KW-0012">Acyltransferase</keyword>
<comment type="subcellular location">
    <subcellularLocation>
        <location evidence="6">Cytoplasm</location>
    </subcellularLocation>
</comment>
<dbReference type="GO" id="GO:0005737">
    <property type="term" value="C:cytoplasm"/>
    <property type="evidence" value="ECO:0007669"/>
    <property type="project" value="UniProtKB-SubCell"/>
</dbReference>
<dbReference type="KEGG" id="tak:Tharo_0145"/>
<reference evidence="12 13" key="1">
    <citation type="submission" date="2018-03" db="EMBL/GenBank/DDBJ databases">
        <title>Complete genome sequence of Thauera aromatica, a model organism for studying aromatic compound degradation under denitrifying conditions.</title>
        <authorList>
            <person name="Lo H.-Y."/>
            <person name="Goris T."/>
            <person name="Boll M."/>
            <person name="Mueller J.A."/>
        </authorList>
    </citation>
    <scope>NUCLEOTIDE SEQUENCE [LARGE SCALE GENOMIC DNA]</scope>
    <source>
        <strain evidence="12 13">K172</strain>
    </source>
</reference>
<dbReference type="NCBIfam" id="TIGR00214">
    <property type="entry name" value="lipB"/>
    <property type="match status" value="1"/>
</dbReference>
<dbReference type="Gene3D" id="3.30.930.10">
    <property type="entry name" value="Bira Bifunctional Protein, Domain 2"/>
    <property type="match status" value="1"/>
</dbReference>
<dbReference type="InterPro" id="IPR020605">
    <property type="entry name" value="Octanoyltransferase_CS"/>
</dbReference>
<feature type="binding site" evidence="6 9">
    <location>
        <begin position="96"/>
        <end position="103"/>
    </location>
    <ligand>
        <name>substrate</name>
    </ligand>
</feature>
<feature type="binding site" evidence="6 9">
    <location>
        <begin position="176"/>
        <end position="178"/>
    </location>
    <ligand>
        <name>substrate</name>
    </ligand>
</feature>
<keyword evidence="3 6" id="KW-0808">Transferase</keyword>
<keyword evidence="2 6" id="KW-0963">Cytoplasm</keyword>
<evidence type="ECO:0000256" key="2">
    <source>
        <dbReference type="ARBA" id="ARBA00022490"/>
    </source>
</evidence>
<evidence type="ECO:0000256" key="5">
    <source>
        <dbReference type="ARBA" id="ARBA00024732"/>
    </source>
</evidence>
<dbReference type="GO" id="GO:0033819">
    <property type="term" value="F:lipoyl(octanoyl) transferase activity"/>
    <property type="evidence" value="ECO:0007669"/>
    <property type="project" value="UniProtKB-EC"/>
</dbReference>
<evidence type="ECO:0000256" key="9">
    <source>
        <dbReference type="PIRSR" id="PIRSR016262-2"/>
    </source>
</evidence>
<dbReference type="PIRSF" id="PIRSF016262">
    <property type="entry name" value="LPLase"/>
    <property type="match status" value="1"/>
</dbReference>
<dbReference type="InterPro" id="IPR045864">
    <property type="entry name" value="aa-tRNA-synth_II/BPL/LPL"/>
</dbReference>
<dbReference type="PANTHER" id="PTHR10993">
    <property type="entry name" value="OCTANOYLTRANSFERASE"/>
    <property type="match status" value="1"/>
</dbReference>
<dbReference type="EMBL" id="CP028339">
    <property type="protein sequence ID" value="AVR87097.1"/>
    <property type="molecule type" value="Genomic_DNA"/>
</dbReference>
<dbReference type="PANTHER" id="PTHR10993:SF7">
    <property type="entry name" value="LIPOYLTRANSFERASE 2, MITOCHONDRIAL-RELATED"/>
    <property type="match status" value="1"/>
</dbReference>
<organism evidence="12 13">
    <name type="scientific">Thauera aromatica K172</name>
    <dbReference type="NCBI Taxonomy" id="44139"/>
    <lineage>
        <taxon>Bacteria</taxon>
        <taxon>Pseudomonadati</taxon>
        <taxon>Pseudomonadota</taxon>
        <taxon>Betaproteobacteria</taxon>
        <taxon>Rhodocyclales</taxon>
        <taxon>Zoogloeaceae</taxon>
        <taxon>Thauera</taxon>
    </lineage>
</organism>
<evidence type="ECO:0000256" key="1">
    <source>
        <dbReference type="ARBA" id="ARBA00004821"/>
    </source>
</evidence>
<dbReference type="EC" id="2.3.1.181" evidence="6 7"/>
<proteinExistence type="inferred from homology"/>
<evidence type="ECO:0000256" key="3">
    <source>
        <dbReference type="ARBA" id="ARBA00022679"/>
    </source>
</evidence>
<protein>
    <recommendedName>
        <fullName evidence="6 7">Octanoyltransferase</fullName>
        <ecNumber evidence="6 7">2.3.1.181</ecNumber>
    </recommendedName>
    <alternativeName>
        <fullName evidence="6">Lipoate-protein ligase B</fullName>
    </alternativeName>
    <alternativeName>
        <fullName evidence="6">Lipoyl/octanoyl transferase</fullName>
    </alternativeName>
    <alternativeName>
        <fullName evidence="6">Octanoyl-[acyl-carrier-protein]-protein N-octanoyltransferase</fullName>
    </alternativeName>
</protein>
<dbReference type="HAMAP" id="MF_00013">
    <property type="entry name" value="LipB"/>
    <property type="match status" value="1"/>
</dbReference>
<evidence type="ECO:0000256" key="7">
    <source>
        <dbReference type="PIRNR" id="PIRNR016262"/>
    </source>
</evidence>
<dbReference type="PROSITE" id="PS01313">
    <property type="entry name" value="LIPB"/>
    <property type="match status" value="1"/>
</dbReference>
<keyword evidence="13" id="KW-1185">Reference proteome</keyword>
<feature type="binding site" evidence="6 9">
    <location>
        <begin position="163"/>
        <end position="165"/>
    </location>
    <ligand>
        <name>substrate</name>
    </ligand>
</feature>
<comment type="miscellaneous">
    <text evidence="6">In the reaction, the free carboxyl group of octanoic acid is attached via an amide linkage to the epsilon-amino group of a specific lysine residue of lipoyl domains of lipoate-dependent enzymes.</text>
</comment>
<evidence type="ECO:0000256" key="4">
    <source>
        <dbReference type="ARBA" id="ARBA00023315"/>
    </source>
</evidence>
<evidence type="ECO:0000256" key="10">
    <source>
        <dbReference type="PIRSR" id="PIRSR016262-3"/>
    </source>
</evidence>
<dbReference type="RefSeq" id="WP_281257411.1">
    <property type="nucleotide sequence ID" value="NZ_CP028339.1"/>
</dbReference>
<evidence type="ECO:0000313" key="12">
    <source>
        <dbReference type="EMBL" id="AVR87097.1"/>
    </source>
</evidence>
<gene>
    <name evidence="6" type="primary">lipB</name>
    <name evidence="12" type="ORF">Tharo_0145</name>
</gene>
<comment type="pathway">
    <text evidence="1 6 7">Protein modification; protein lipoylation via endogenous pathway; protein N(6)-(lipoyl)lysine from octanoyl-[acyl-carrier-protein]: step 1/2.</text>
</comment>
<feature type="domain" description="BPL/LPL catalytic" evidence="11">
    <location>
        <begin position="56"/>
        <end position="232"/>
    </location>
</feature>
<evidence type="ECO:0000256" key="8">
    <source>
        <dbReference type="PIRSR" id="PIRSR016262-1"/>
    </source>
</evidence>
<dbReference type="SUPFAM" id="SSF55681">
    <property type="entry name" value="Class II aaRS and biotin synthetases"/>
    <property type="match status" value="1"/>
</dbReference>
<dbReference type="NCBIfam" id="NF010923">
    <property type="entry name" value="PRK14343.1"/>
    <property type="match status" value="1"/>
</dbReference>
<dbReference type="InterPro" id="IPR004143">
    <property type="entry name" value="BPL_LPL_catalytic"/>
</dbReference>
<sequence>MSTDCAGLAHDALPAPGEGAGELDRACPSCVVKRLGVVDYAPALEAMRVFTAAREAATADEIWLLQHPPVFTLGQAGKAEHLLQNPAGIPLVHIDRGGQITYHGPGQLVAYLLIDLPRRALKVRELVLLMEQAIIDTLADYGIAAERKDGAPGVYVAGDKIAALGLRVRKGCSYHGLALNVDADLTPFGWINPCGYPGLRTVRMHDFGVADDVAAVGERLLGHLQRLLPPMRAVEAAPSGS</sequence>
<evidence type="ECO:0000259" key="11">
    <source>
        <dbReference type="PROSITE" id="PS51733"/>
    </source>
</evidence>
<dbReference type="InterPro" id="IPR000544">
    <property type="entry name" value="Octanoyltransferase"/>
</dbReference>
<dbReference type="FunFam" id="3.30.930.10:FF:000020">
    <property type="entry name" value="Octanoyltransferase"/>
    <property type="match status" value="1"/>
</dbReference>
<accession>A0A2R4BIF5</accession>
<dbReference type="CDD" id="cd16444">
    <property type="entry name" value="LipB"/>
    <property type="match status" value="1"/>
</dbReference>
<evidence type="ECO:0000256" key="6">
    <source>
        <dbReference type="HAMAP-Rule" id="MF_00013"/>
    </source>
</evidence>
<comment type="similarity">
    <text evidence="6 7">Belongs to the LipB family.</text>
</comment>
<dbReference type="UniPathway" id="UPA00538">
    <property type="reaction ID" value="UER00592"/>
</dbReference>
<comment type="catalytic activity">
    <reaction evidence="6 7">
        <text>octanoyl-[ACP] + L-lysyl-[protein] = N(6)-octanoyl-L-lysyl-[protein] + holo-[ACP] + H(+)</text>
        <dbReference type="Rhea" id="RHEA:17665"/>
        <dbReference type="Rhea" id="RHEA-COMP:9636"/>
        <dbReference type="Rhea" id="RHEA-COMP:9685"/>
        <dbReference type="Rhea" id="RHEA-COMP:9752"/>
        <dbReference type="Rhea" id="RHEA-COMP:9928"/>
        <dbReference type="ChEBI" id="CHEBI:15378"/>
        <dbReference type="ChEBI" id="CHEBI:29969"/>
        <dbReference type="ChEBI" id="CHEBI:64479"/>
        <dbReference type="ChEBI" id="CHEBI:78463"/>
        <dbReference type="ChEBI" id="CHEBI:78809"/>
        <dbReference type="EC" id="2.3.1.181"/>
    </reaction>
</comment>